<dbReference type="AlphaFoldDB" id="A0A1H7H7U9"/>
<dbReference type="InterPro" id="IPR036390">
    <property type="entry name" value="WH_DNA-bd_sf"/>
</dbReference>
<feature type="region of interest" description="Disordered" evidence="4">
    <location>
        <begin position="213"/>
        <end position="236"/>
    </location>
</feature>
<dbReference type="STRING" id="416943.SAMN05445871_0147"/>
<evidence type="ECO:0000256" key="4">
    <source>
        <dbReference type="SAM" id="MobiDB-lite"/>
    </source>
</evidence>
<organism evidence="6 7">
    <name type="scientific">Paraburkholderia caballeronis</name>
    <dbReference type="NCBI Taxonomy" id="416943"/>
    <lineage>
        <taxon>Bacteria</taxon>
        <taxon>Pseudomonadati</taxon>
        <taxon>Pseudomonadota</taxon>
        <taxon>Betaproteobacteria</taxon>
        <taxon>Burkholderiales</taxon>
        <taxon>Burkholderiaceae</taxon>
        <taxon>Paraburkholderia</taxon>
    </lineage>
</organism>
<sequence length="236" mass="26747">MAFLTKLDQVAERLRERIISGEYPRGHKLKQADIAAELGVSITPVREALKALEMEGFVVSEPHRGLSVPNIDPQRVREIFELRVVLERMLAYRAAERVTKEDIAELRTMHKEFIALIKAGDPYPIRSANVRFHFRLYEIADCQQTLQFVRVLWAKFPFNFHDDQAGRFKQLPHEHVEIIRRLEARDAQGVADAMVEHIDAGWTRLEKNVAPKAAPAKSAASKAAPAKPAAAKVARK</sequence>
<keyword evidence="1" id="KW-0805">Transcription regulation</keyword>
<dbReference type="SUPFAM" id="SSF46785">
    <property type="entry name" value="Winged helix' DNA-binding domain"/>
    <property type="match status" value="1"/>
</dbReference>
<dbReference type="Gene3D" id="1.20.120.530">
    <property type="entry name" value="GntR ligand-binding domain-like"/>
    <property type="match status" value="1"/>
</dbReference>
<dbReference type="OrthoDB" id="9799812at2"/>
<dbReference type="PANTHER" id="PTHR43537">
    <property type="entry name" value="TRANSCRIPTIONAL REGULATOR, GNTR FAMILY"/>
    <property type="match status" value="1"/>
</dbReference>
<dbReference type="InterPro" id="IPR011711">
    <property type="entry name" value="GntR_C"/>
</dbReference>
<keyword evidence="3" id="KW-0804">Transcription</keyword>
<dbReference type="InterPro" id="IPR036388">
    <property type="entry name" value="WH-like_DNA-bd_sf"/>
</dbReference>
<evidence type="ECO:0000313" key="7">
    <source>
        <dbReference type="Proteomes" id="UP000199120"/>
    </source>
</evidence>
<dbReference type="Proteomes" id="UP000199120">
    <property type="component" value="Unassembled WGS sequence"/>
</dbReference>
<dbReference type="Pfam" id="PF07729">
    <property type="entry name" value="FCD"/>
    <property type="match status" value="1"/>
</dbReference>
<evidence type="ECO:0000259" key="5">
    <source>
        <dbReference type="PROSITE" id="PS50949"/>
    </source>
</evidence>
<dbReference type="PROSITE" id="PS50949">
    <property type="entry name" value="HTH_GNTR"/>
    <property type="match status" value="1"/>
</dbReference>
<dbReference type="InterPro" id="IPR000524">
    <property type="entry name" value="Tscrpt_reg_HTH_GntR"/>
</dbReference>
<proteinExistence type="predicted"/>
<evidence type="ECO:0000256" key="3">
    <source>
        <dbReference type="ARBA" id="ARBA00023163"/>
    </source>
</evidence>
<accession>A0A1H7H7U9</accession>
<keyword evidence="2 6" id="KW-0238">DNA-binding</keyword>
<dbReference type="SUPFAM" id="SSF48008">
    <property type="entry name" value="GntR ligand-binding domain-like"/>
    <property type="match status" value="1"/>
</dbReference>
<dbReference type="RefSeq" id="WP_090541328.1">
    <property type="nucleotide sequence ID" value="NZ_FNSR01000001.1"/>
</dbReference>
<dbReference type="Pfam" id="PF00392">
    <property type="entry name" value="GntR"/>
    <property type="match status" value="1"/>
</dbReference>
<evidence type="ECO:0000256" key="2">
    <source>
        <dbReference type="ARBA" id="ARBA00023125"/>
    </source>
</evidence>
<dbReference type="PANTHER" id="PTHR43537:SF5">
    <property type="entry name" value="UXU OPERON TRANSCRIPTIONAL REGULATOR"/>
    <property type="match status" value="1"/>
</dbReference>
<dbReference type="GO" id="GO:0003700">
    <property type="term" value="F:DNA-binding transcription factor activity"/>
    <property type="evidence" value="ECO:0007669"/>
    <property type="project" value="InterPro"/>
</dbReference>
<evidence type="ECO:0000256" key="1">
    <source>
        <dbReference type="ARBA" id="ARBA00023015"/>
    </source>
</evidence>
<dbReference type="Gene3D" id="1.10.10.10">
    <property type="entry name" value="Winged helix-like DNA-binding domain superfamily/Winged helix DNA-binding domain"/>
    <property type="match status" value="1"/>
</dbReference>
<dbReference type="InterPro" id="IPR008920">
    <property type="entry name" value="TF_FadR/GntR_C"/>
</dbReference>
<protein>
    <submittedName>
        <fullName evidence="6">DNA-binding transcriptional regulator, GntR family</fullName>
    </submittedName>
</protein>
<dbReference type="CDD" id="cd07377">
    <property type="entry name" value="WHTH_GntR"/>
    <property type="match status" value="1"/>
</dbReference>
<reference evidence="7" key="1">
    <citation type="submission" date="2016-10" db="EMBL/GenBank/DDBJ databases">
        <authorList>
            <person name="Varghese N."/>
            <person name="Submissions S."/>
        </authorList>
    </citation>
    <scope>NUCLEOTIDE SEQUENCE [LARGE SCALE GENOMIC DNA]</scope>
    <source>
        <strain evidence="7">LMG 26416</strain>
    </source>
</reference>
<gene>
    <name evidence="6" type="ORF">SAMN05192542_102163</name>
</gene>
<dbReference type="SMART" id="SM00895">
    <property type="entry name" value="FCD"/>
    <property type="match status" value="1"/>
</dbReference>
<feature type="domain" description="HTH gntR-type" evidence="5">
    <location>
        <begin position="4"/>
        <end position="71"/>
    </location>
</feature>
<dbReference type="SMART" id="SM00345">
    <property type="entry name" value="HTH_GNTR"/>
    <property type="match status" value="1"/>
</dbReference>
<keyword evidence="7" id="KW-1185">Reference proteome</keyword>
<dbReference type="GO" id="GO:0003677">
    <property type="term" value="F:DNA binding"/>
    <property type="evidence" value="ECO:0007669"/>
    <property type="project" value="UniProtKB-KW"/>
</dbReference>
<evidence type="ECO:0000313" key="6">
    <source>
        <dbReference type="EMBL" id="SEK46298.1"/>
    </source>
</evidence>
<name>A0A1H7H7U9_9BURK</name>
<dbReference type="EMBL" id="FOAJ01000002">
    <property type="protein sequence ID" value="SEK46298.1"/>
    <property type="molecule type" value="Genomic_DNA"/>
</dbReference>